<keyword evidence="1" id="KW-0238">DNA-binding</keyword>
<feature type="non-terminal residue" evidence="5">
    <location>
        <position position="1"/>
    </location>
</feature>
<dbReference type="Pfam" id="PF13408">
    <property type="entry name" value="Zn_ribbon_recom"/>
    <property type="match status" value="1"/>
</dbReference>
<dbReference type="GO" id="GO:0003677">
    <property type="term" value="F:DNA binding"/>
    <property type="evidence" value="ECO:0007669"/>
    <property type="project" value="UniProtKB-KW"/>
</dbReference>
<name>A0A2M6YEG1_9BACT</name>
<accession>A0A2M6YEG1</accession>
<dbReference type="InterPro" id="IPR025827">
    <property type="entry name" value="Zn_ribbon_recom_dom"/>
</dbReference>
<evidence type="ECO:0000313" key="6">
    <source>
        <dbReference type="Proteomes" id="UP000231669"/>
    </source>
</evidence>
<feature type="coiled-coil region" evidence="3">
    <location>
        <begin position="232"/>
        <end position="259"/>
    </location>
</feature>
<dbReference type="EMBL" id="PEXE01000026">
    <property type="protein sequence ID" value="PIU28543.1"/>
    <property type="molecule type" value="Genomic_DNA"/>
</dbReference>
<keyword evidence="2" id="KW-0233">DNA recombination</keyword>
<sequence>KYYVDNLSQNIKRGLYYKLKQGIWPTKAPPGYINNPKTREIDIDSEKSKIIKKAFQLLVDENYSFLHITKFLHKFGIQGYTGKPIKIEQLKSVILTNPFYIGTMKYGGEIVAGKHKTFISKDLFQKAQEVVKRIERPRYEGHHFTFSGLARCGECKAAITAETHTKYYKGTDRKVKYIYYRCTKKLVPCTQKYIEEQELESQLRKEVLNLSLPEKWRSDWLTWLERDRKEEETRSEENIKRLELEAKSLEEKQNKLLDTYLNGIVDEEIYKSKRLEISEQKQTLINKILMIKEKGSSWLEPFENFMLSAFQARVIASSKNNLQDLVNLARSAGSNFNLTNRQIFFTPNLGWDTVFLFARRLRSTSPSALHSYAVLGTGFEPM</sequence>
<feature type="domain" description="Recombinase" evidence="4">
    <location>
        <begin position="29"/>
        <end position="137"/>
    </location>
</feature>
<organism evidence="5 6">
    <name type="scientific">Candidatus Woesebacteria bacterium CG07_land_8_20_14_0_80_44_9</name>
    <dbReference type="NCBI Taxonomy" id="1975058"/>
    <lineage>
        <taxon>Bacteria</taxon>
        <taxon>Candidatus Woeseibacteriota</taxon>
    </lineage>
</organism>
<dbReference type="InterPro" id="IPR050639">
    <property type="entry name" value="SSR_resolvase"/>
</dbReference>
<gene>
    <name evidence="5" type="ORF">COT08_01080</name>
</gene>
<dbReference type="GO" id="GO:0000150">
    <property type="term" value="F:DNA strand exchange activity"/>
    <property type="evidence" value="ECO:0007669"/>
    <property type="project" value="InterPro"/>
</dbReference>
<evidence type="ECO:0000313" key="5">
    <source>
        <dbReference type="EMBL" id="PIU28543.1"/>
    </source>
</evidence>
<evidence type="ECO:0000256" key="3">
    <source>
        <dbReference type="SAM" id="Coils"/>
    </source>
</evidence>
<reference evidence="6" key="1">
    <citation type="submission" date="2017-09" db="EMBL/GenBank/DDBJ databases">
        <title>Depth-based differentiation of microbial function through sediment-hosted aquifers and enrichment of novel symbionts in the deep terrestrial subsurface.</title>
        <authorList>
            <person name="Probst A.J."/>
            <person name="Ladd B."/>
            <person name="Jarett J.K."/>
            <person name="Geller-Mcgrath D.E."/>
            <person name="Sieber C.M.K."/>
            <person name="Emerson J.B."/>
            <person name="Anantharaman K."/>
            <person name="Thomas B.C."/>
            <person name="Malmstrom R."/>
            <person name="Stieglmeier M."/>
            <person name="Klingl A."/>
            <person name="Woyke T."/>
            <person name="Ryan C.M."/>
            <person name="Banfield J.F."/>
        </authorList>
    </citation>
    <scope>NUCLEOTIDE SEQUENCE [LARGE SCALE GENOMIC DNA]</scope>
</reference>
<evidence type="ECO:0000256" key="2">
    <source>
        <dbReference type="ARBA" id="ARBA00023172"/>
    </source>
</evidence>
<proteinExistence type="predicted"/>
<dbReference type="PANTHER" id="PTHR30461:SF2">
    <property type="entry name" value="SERINE RECOMBINASE PINE-RELATED"/>
    <property type="match status" value="1"/>
</dbReference>
<keyword evidence="3" id="KW-0175">Coiled coil</keyword>
<dbReference type="InterPro" id="IPR011109">
    <property type="entry name" value="DNA_bind_recombinase_dom"/>
</dbReference>
<dbReference type="Gene3D" id="3.90.1750.20">
    <property type="entry name" value="Putative Large Serine Recombinase, Chain B, Domain 2"/>
    <property type="match status" value="1"/>
</dbReference>
<comment type="caution">
    <text evidence="5">The sequence shown here is derived from an EMBL/GenBank/DDBJ whole genome shotgun (WGS) entry which is preliminary data.</text>
</comment>
<dbReference type="Proteomes" id="UP000231669">
    <property type="component" value="Unassembled WGS sequence"/>
</dbReference>
<protein>
    <recommendedName>
        <fullName evidence="4">Recombinase domain-containing protein</fullName>
    </recommendedName>
</protein>
<dbReference type="AlphaFoldDB" id="A0A2M6YEG1"/>
<dbReference type="PROSITE" id="PS51737">
    <property type="entry name" value="RECOMBINASE_DNA_BIND"/>
    <property type="match status" value="1"/>
</dbReference>
<evidence type="ECO:0000259" key="4">
    <source>
        <dbReference type="PROSITE" id="PS51737"/>
    </source>
</evidence>
<dbReference type="PANTHER" id="PTHR30461">
    <property type="entry name" value="DNA-INVERTASE FROM LAMBDOID PROPHAGE"/>
    <property type="match status" value="1"/>
</dbReference>
<evidence type="ECO:0000256" key="1">
    <source>
        <dbReference type="ARBA" id="ARBA00023125"/>
    </source>
</evidence>
<dbReference type="InterPro" id="IPR038109">
    <property type="entry name" value="DNA_bind_recomb_sf"/>
</dbReference>
<dbReference type="Pfam" id="PF07508">
    <property type="entry name" value="Recombinase"/>
    <property type="match status" value="1"/>
</dbReference>